<evidence type="ECO:0000313" key="3">
    <source>
        <dbReference type="Proteomes" id="UP000807504"/>
    </source>
</evidence>
<reference evidence="2" key="1">
    <citation type="journal article" date="2020" name="bioRxiv">
        <title>Chromosome-level reference genome of the European wasp spider Argiope bruennichi: a resource for studies on range expansion and evolutionary adaptation.</title>
        <authorList>
            <person name="Sheffer M.M."/>
            <person name="Hoppe A."/>
            <person name="Krehenwinkel H."/>
            <person name="Uhl G."/>
            <person name="Kuss A.W."/>
            <person name="Jensen L."/>
            <person name="Jensen C."/>
            <person name="Gillespie R.G."/>
            <person name="Hoff K.J."/>
            <person name="Prost S."/>
        </authorList>
    </citation>
    <scope>NUCLEOTIDE SEQUENCE</scope>
</reference>
<dbReference type="Proteomes" id="UP000807504">
    <property type="component" value="Unassembled WGS sequence"/>
</dbReference>
<gene>
    <name evidence="2" type="ORF">HNY73_008296</name>
</gene>
<keyword evidence="3" id="KW-1185">Reference proteome</keyword>
<protein>
    <submittedName>
        <fullName evidence="2">Uncharacterized protein</fullName>
    </submittedName>
</protein>
<organism evidence="2 3">
    <name type="scientific">Argiope bruennichi</name>
    <name type="common">Wasp spider</name>
    <name type="synonym">Aranea bruennichi</name>
    <dbReference type="NCBI Taxonomy" id="94029"/>
    <lineage>
        <taxon>Eukaryota</taxon>
        <taxon>Metazoa</taxon>
        <taxon>Ecdysozoa</taxon>
        <taxon>Arthropoda</taxon>
        <taxon>Chelicerata</taxon>
        <taxon>Arachnida</taxon>
        <taxon>Araneae</taxon>
        <taxon>Araneomorphae</taxon>
        <taxon>Entelegynae</taxon>
        <taxon>Araneoidea</taxon>
        <taxon>Araneidae</taxon>
        <taxon>Argiope</taxon>
    </lineage>
</organism>
<evidence type="ECO:0000256" key="1">
    <source>
        <dbReference type="SAM" id="MobiDB-lite"/>
    </source>
</evidence>
<dbReference type="AlphaFoldDB" id="A0A8T0F894"/>
<sequence length="168" mass="19749">MSGKHNTPKSISNKKRRFKETGLLSDMTRESFFKKIRKLEERDRITYKKPYPYYYSPPKHYPRSIISKPSEDSLRDSSSEESIEYEVINSYEVGSLGLVPFGKEIGSKKYQAIKSPRSLNLESRQLNFDLVTARILSDLGLLNKFEKIDNTLVLRKRPVKKKRQYYPF</sequence>
<feature type="region of interest" description="Disordered" evidence="1">
    <location>
        <begin position="58"/>
        <end position="78"/>
    </location>
</feature>
<feature type="compositionally biased region" description="Polar residues" evidence="1">
    <location>
        <begin position="1"/>
        <end position="11"/>
    </location>
</feature>
<dbReference type="EMBL" id="JABXBU010000015">
    <property type="protein sequence ID" value="KAF8786602.1"/>
    <property type="molecule type" value="Genomic_DNA"/>
</dbReference>
<reference evidence="2" key="2">
    <citation type="submission" date="2020-06" db="EMBL/GenBank/DDBJ databases">
        <authorList>
            <person name="Sheffer M."/>
        </authorList>
    </citation>
    <scope>NUCLEOTIDE SEQUENCE</scope>
</reference>
<comment type="caution">
    <text evidence="2">The sequence shown here is derived from an EMBL/GenBank/DDBJ whole genome shotgun (WGS) entry which is preliminary data.</text>
</comment>
<feature type="compositionally biased region" description="Basic and acidic residues" evidence="1">
    <location>
        <begin position="69"/>
        <end position="78"/>
    </location>
</feature>
<evidence type="ECO:0000313" key="2">
    <source>
        <dbReference type="EMBL" id="KAF8786602.1"/>
    </source>
</evidence>
<feature type="region of interest" description="Disordered" evidence="1">
    <location>
        <begin position="1"/>
        <end position="22"/>
    </location>
</feature>
<name>A0A8T0F894_ARGBR</name>
<accession>A0A8T0F894</accession>
<proteinExistence type="predicted"/>